<dbReference type="InterPro" id="IPR029066">
    <property type="entry name" value="PLP-binding_barrel"/>
</dbReference>
<reference evidence="6" key="1">
    <citation type="journal article" date="2021" name="PeerJ">
        <title>Extensive microbial diversity within the chicken gut microbiome revealed by metagenomics and culture.</title>
        <authorList>
            <person name="Gilroy R."/>
            <person name="Ravi A."/>
            <person name="Getino M."/>
            <person name="Pursley I."/>
            <person name="Horton D.L."/>
            <person name="Alikhan N.F."/>
            <person name="Baker D."/>
            <person name="Gharbi K."/>
            <person name="Hall N."/>
            <person name="Watson M."/>
            <person name="Adriaenssens E.M."/>
            <person name="Foster-Nyarko E."/>
            <person name="Jarju S."/>
            <person name="Secka A."/>
            <person name="Antonio M."/>
            <person name="Oren A."/>
            <person name="Chaudhuri R.R."/>
            <person name="La Ragione R."/>
            <person name="Hildebrand F."/>
            <person name="Pallen M.J."/>
        </authorList>
    </citation>
    <scope>NUCLEOTIDE SEQUENCE</scope>
    <source>
        <strain evidence="6">ChiHejej3B27-3195</strain>
    </source>
</reference>
<dbReference type="EMBL" id="DXGD01000131">
    <property type="protein sequence ID" value="HIW99212.1"/>
    <property type="molecule type" value="Genomic_DNA"/>
</dbReference>
<proteinExistence type="inferred from homology"/>
<accession>A0A9D1S3B5</accession>
<comment type="similarity">
    <text evidence="2 4">Belongs to the pyridoxal phosphate-binding protein YggS/PROSC family.</text>
</comment>
<dbReference type="Pfam" id="PF01168">
    <property type="entry name" value="Ala_racemase_N"/>
    <property type="match status" value="1"/>
</dbReference>
<protein>
    <recommendedName>
        <fullName evidence="2">Pyridoxal phosphate homeostasis protein</fullName>
        <shortName evidence="2">PLP homeostasis protein</shortName>
    </recommendedName>
</protein>
<sequence length="276" mass="29794">MNFSEALRSAAENADVVDGDERTRELALRLAEVHERIDRALEASERRERPELIVVTKNFPAEDVERLYRLGVRDVGENKDQEAAQKAREVHDLAGDDHRDRLRWHFVGQLQSNKARSVVRYADSVHSVDRLSLVKALGKAMAREPEDAAPRSAARPLECLVQVSLELPASGAGAADSSADAGRGGTSAEQMMALAEAIDQTAGLELGGLMAVAPLHGSAREAFSHLSELSQALRQQYPQAAEISAGMSGDLEEAVASGATRLRIGRDVLGDRSAAR</sequence>
<dbReference type="PANTHER" id="PTHR10146:SF14">
    <property type="entry name" value="PYRIDOXAL PHOSPHATE HOMEOSTASIS PROTEIN"/>
    <property type="match status" value="1"/>
</dbReference>
<dbReference type="NCBIfam" id="TIGR00044">
    <property type="entry name" value="YggS family pyridoxal phosphate-dependent enzyme"/>
    <property type="match status" value="1"/>
</dbReference>
<comment type="cofactor">
    <cofactor evidence="3">
        <name>pyridoxal 5'-phosphate</name>
        <dbReference type="ChEBI" id="CHEBI:597326"/>
    </cofactor>
</comment>
<dbReference type="InterPro" id="IPR001608">
    <property type="entry name" value="Ala_racemase_N"/>
</dbReference>
<evidence type="ECO:0000313" key="6">
    <source>
        <dbReference type="EMBL" id="HIW99212.1"/>
    </source>
</evidence>
<dbReference type="Gene3D" id="3.20.20.10">
    <property type="entry name" value="Alanine racemase"/>
    <property type="match status" value="1"/>
</dbReference>
<name>A0A9D1S3B5_9MICC</name>
<dbReference type="GO" id="GO:0030170">
    <property type="term" value="F:pyridoxal phosphate binding"/>
    <property type="evidence" value="ECO:0007669"/>
    <property type="project" value="UniProtKB-UniRule"/>
</dbReference>
<feature type="modified residue" description="N6-(pyridoxal phosphate)lysine" evidence="2 3">
    <location>
        <position position="57"/>
    </location>
</feature>
<dbReference type="InterPro" id="IPR011078">
    <property type="entry name" value="PyrdxlP_homeostasis"/>
</dbReference>
<dbReference type="PIRSF" id="PIRSF004848">
    <property type="entry name" value="YBL036c_PLPDEIII"/>
    <property type="match status" value="1"/>
</dbReference>
<dbReference type="PROSITE" id="PS01211">
    <property type="entry name" value="UPF0001"/>
    <property type="match status" value="1"/>
</dbReference>
<dbReference type="AlphaFoldDB" id="A0A9D1S3B5"/>
<evidence type="ECO:0000256" key="2">
    <source>
        <dbReference type="HAMAP-Rule" id="MF_02087"/>
    </source>
</evidence>
<comment type="caution">
    <text evidence="6">The sequence shown here is derived from an EMBL/GenBank/DDBJ whole genome shotgun (WGS) entry which is preliminary data.</text>
</comment>
<keyword evidence="1 2" id="KW-0663">Pyridoxal phosphate</keyword>
<dbReference type="SUPFAM" id="SSF51419">
    <property type="entry name" value="PLP-binding barrel"/>
    <property type="match status" value="1"/>
</dbReference>
<evidence type="ECO:0000313" key="7">
    <source>
        <dbReference type="Proteomes" id="UP000824151"/>
    </source>
</evidence>
<dbReference type="Proteomes" id="UP000824151">
    <property type="component" value="Unassembled WGS sequence"/>
</dbReference>
<reference evidence="6" key="2">
    <citation type="submission" date="2021-04" db="EMBL/GenBank/DDBJ databases">
        <authorList>
            <person name="Gilroy R."/>
        </authorList>
    </citation>
    <scope>NUCLEOTIDE SEQUENCE</scope>
    <source>
        <strain evidence="6">ChiHejej3B27-3195</strain>
    </source>
</reference>
<organism evidence="6 7">
    <name type="scientific">Candidatus Nesterenkonia stercoripullorum</name>
    <dbReference type="NCBI Taxonomy" id="2838701"/>
    <lineage>
        <taxon>Bacteria</taxon>
        <taxon>Bacillati</taxon>
        <taxon>Actinomycetota</taxon>
        <taxon>Actinomycetes</taxon>
        <taxon>Micrococcales</taxon>
        <taxon>Micrococcaceae</taxon>
        <taxon>Nesterenkonia</taxon>
    </lineage>
</organism>
<dbReference type="PANTHER" id="PTHR10146">
    <property type="entry name" value="PROLINE SYNTHETASE CO-TRANSCRIBED BACTERIAL HOMOLOG PROTEIN"/>
    <property type="match status" value="1"/>
</dbReference>
<dbReference type="CDD" id="cd00635">
    <property type="entry name" value="PLPDE_III_YBL036c_like"/>
    <property type="match status" value="1"/>
</dbReference>
<gene>
    <name evidence="6" type="ORF">H9871_03620</name>
</gene>
<evidence type="ECO:0000256" key="4">
    <source>
        <dbReference type="RuleBase" id="RU004514"/>
    </source>
</evidence>
<evidence type="ECO:0000256" key="1">
    <source>
        <dbReference type="ARBA" id="ARBA00022898"/>
    </source>
</evidence>
<comment type="function">
    <text evidence="2">Pyridoxal 5'-phosphate (PLP)-binding protein, which is involved in PLP homeostasis.</text>
</comment>
<evidence type="ECO:0000256" key="3">
    <source>
        <dbReference type="PIRSR" id="PIRSR004848-1"/>
    </source>
</evidence>
<dbReference type="HAMAP" id="MF_02087">
    <property type="entry name" value="PLP_homeostasis"/>
    <property type="match status" value="1"/>
</dbReference>
<evidence type="ECO:0000259" key="5">
    <source>
        <dbReference type="Pfam" id="PF01168"/>
    </source>
</evidence>
<feature type="domain" description="Alanine racemase N-terminal" evidence="5">
    <location>
        <begin position="49"/>
        <end position="271"/>
    </location>
</feature>